<evidence type="ECO:0000313" key="2">
    <source>
        <dbReference type="Proteomes" id="UP001497535"/>
    </source>
</evidence>
<keyword evidence="2" id="KW-1185">Reference proteome</keyword>
<evidence type="ECO:0000313" key="1">
    <source>
        <dbReference type="EMBL" id="CAK5021225.1"/>
    </source>
</evidence>
<accession>A0ACB0XX67</accession>
<organism evidence="1 2">
    <name type="scientific">Meloidogyne enterolobii</name>
    <name type="common">Root-knot nematode worm</name>
    <name type="synonym">Meloidogyne mayaguensis</name>
    <dbReference type="NCBI Taxonomy" id="390850"/>
    <lineage>
        <taxon>Eukaryota</taxon>
        <taxon>Metazoa</taxon>
        <taxon>Ecdysozoa</taxon>
        <taxon>Nematoda</taxon>
        <taxon>Chromadorea</taxon>
        <taxon>Rhabditida</taxon>
        <taxon>Tylenchina</taxon>
        <taxon>Tylenchomorpha</taxon>
        <taxon>Tylenchoidea</taxon>
        <taxon>Meloidogynidae</taxon>
        <taxon>Meloidogyninae</taxon>
        <taxon>Meloidogyne</taxon>
    </lineage>
</organism>
<proteinExistence type="predicted"/>
<comment type="caution">
    <text evidence="1">The sequence shown here is derived from an EMBL/GenBank/DDBJ whole genome shotgun (WGS) entry which is preliminary data.</text>
</comment>
<protein>
    <submittedName>
        <fullName evidence="1">Uncharacterized protein</fullName>
    </submittedName>
</protein>
<name>A0ACB0XX67_MELEN</name>
<dbReference type="Proteomes" id="UP001497535">
    <property type="component" value="Unassembled WGS sequence"/>
</dbReference>
<sequence length="50" mass="6040">MFLCFNFLFKHYSDFVGNKKIRISNEHVNKTTMFLVFVFSVFILIVLMLF</sequence>
<dbReference type="EMBL" id="CAVMJV010000003">
    <property type="protein sequence ID" value="CAK5021225.1"/>
    <property type="molecule type" value="Genomic_DNA"/>
</dbReference>
<gene>
    <name evidence="1" type="ORF">MENTE1834_LOCUS4665</name>
</gene>
<reference evidence="1" key="1">
    <citation type="submission" date="2023-11" db="EMBL/GenBank/DDBJ databases">
        <authorList>
            <person name="Poullet M."/>
        </authorList>
    </citation>
    <scope>NUCLEOTIDE SEQUENCE</scope>
    <source>
        <strain evidence="1">E1834</strain>
    </source>
</reference>